<organism evidence="2 3">
    <name type="scientific">Rhizophagus irregularis</name>
    <dbReference type="NCBI Taxonomy" id="588596"/>
    <lineage>
        <taxon>Eukaryota</taxon>
        <taxon>Fungi</taxon>
        <taxon>Fungi incertae sedis</taxon>
        <taxon>Mucoromycota</taxon>
        <taxon>Glomeromycotina</taxon>
        <taxon>Glomeromycetes</taxon>
        <taxon>Glomerales</taxon>
        <taxon>Glomeraceae</taxon>
        <taxon>Rhizophagus</taxon>
    </lineage>
</organism>
<dbReference type="VEuPathDB" id="FungiDB:FUN_023906"/>
<protein>
    <submittedName>
        <fullName evidence="2">Uncharacterized protein</fullName>
    </submittedName>
</protein>
<keyword evidence="1" id="KW-0812">Transmembrane</keyword>
<dbReference type="OrthoDB" id="2442314at2759"/>
<dbReference type="VEuPathDB" id="FungiDB:RhiirA1_541366"/>
<evidence type="ECO:0000313" key="2">
    <source>
        <dbReference type="EMBL" id="PKY50162.1"/>
    </source>
</evidence>
<dbReference type="AlphaFoldDB" id="A0A2I1GU46"/>
<sequence>MLTDRVEIRNFVPDSYFHIWIFIPFLLYSNFLYTSEEFDLEKKFAGLKKLSDLKDEKQKLKTTIVKNFAVKLGLNKFTKNKEEWKKFYAIYLLNFAGSDFIWPQLPDINEHHLIFDYDIDPYWEPIGSELAVNALEYRRLLDFSSLDQSREYICINRS</sequence>
<reference evidence="2 3" key="1">
    <citation type="submission" date="2015-10" db="EMBL/GenBank/DDBJ databases">
        <title>Genome analyses suggest a sexual origin of heterokaryosis in a supposedly ancient asexual fungus.</title>
        <authorList>
            <person name="Ropars J."/>
            <person name="Sedzielewska K."/>
            <person name="Noel J."/>
            <person name="Charron P."/>
            <person name="Farinelli L."/>
            <person name="Marton T."/>
            <person name="Kruger M."/>
            <person name="Pelin A."/>
            <person name="Brachmann A."/>
            <person name="Corradi N."/>
        </authorList>
    </citation>
    <scope>NUCLEOTIDE SEQUENCE [LARGE SCALE GENOMIC DNA]</scope>
    <source>
        <strain evidence="2 3">A4</strain>
    </source>
</reference>
<keyword evidence="3" id="KW-1185">Reference proteome</keyword>
<proteinExistence type="predicted"/>
<name>A0A2I1GU46_9GLOM</name>
<gene>
    <name evidence="2" type="ORF">RhiirA4_545762</name>
</gene>
<comment type="caution">
    <text evidence="2">The sequence shown here is derived from an EMBL/GenBank/DDBJ whole genome shotgun (WGS) entry which is preliminary data.</text>
</comment>
<dbReference type="Proteomes" id="UP000234323">
    <property type="component" value="Unassembled WGS sequence"/>
</dbReference>
<feature type="transmembrane region" description="Helical" evidence="1">
    <location>
        <begin position="15"/>
        <end position="33"/>
    </location>
</feature>
<accession>A0A2I1GU46</accession>
<dbReference type="VEuPathDB" id="FungiDB:RhiirFUN_004827"/>
<dbReference type="EMBL" id="LLXI01000834">
    <property type="protein sequence ID" value="PKY50162.1"/>
    <property type="molecule type" value="Genomic_DNA"/>
</dbReference>
<evidence type="ECO:0000256" key="1">
    <source>
        <dbReference type="SAM" id="Phobius"/>
    </source>
</evidence>
<evidence type="ECO:0000313" key="3">
    <source>
        <dbReference type="Proteomes" id="UP000234323"/>
    </source>
</evidence>
<keyword evidence="1" id="KW-0472">Membrane</keyword>
<keyword evidence="1" id="KW-1133">Transmembrane helix</keyword>